<proteinExistence type="predicted"/>
<dbReference type="NCBIfam" id="TIGR01764">
    <property type="entry name" value="excise"/>
    <property type="match status" value="1"/>
</dbReference>
<dbReference type="KEGG" id="nbe:Back2_18240"/>
<dbReference type="InterPro" id="IPR010093">
    <property type="entry name" value="SinI_DNA-bd"/>
</dbReference>
<protein>
    <recommendedName>
        <fullName evidence="1">Helix-turn-helix domain-containing protein</fullName>
    </recommendedName>
</protein>
<dbReference type="GO" id="GO:0003677">
    <property type="term" value="F:DNA binding"/>
    <property type="evidence" value="ECO:0007669"/>
    <property type="project" value="InterPro"/>
</dbReference>
<gene>
    <name evidence="2" type="ORF">Back2_18240</name>
</gene>
<feature type="domain" description="Helix-turn-helix" evidence="1">
    <location>
        <begin position="12"/>
        <end position="57"/>
    </location>
</feature>
<evidence type="ECO:0000313" key="2">
    <source>
        <dbReference type="EMBL" id="BBH17537.1"/>
    </source>
</evidence>
<dbReference type="InterPro" id="IPR041657">
    <property type="entry name" value="HTH_17"/>
</dbReference>
<name>A0A3G9IF22_9ACTN</name>
<evidence type="ECO:0000313" key="3">
    <source>
        <dbReference type="Proteomes" id="UP000271573"/>
    </source>
</evidence>
<dbReference type="RefSeq" id="WP_125568772.1">
    <property type="nucleotide sequence ID" value="NZ_AP019307.1"/>
</dbReference>
<sequence>MTNRTPRGPLESIQQAAARNQINDRTIRRALSRGEIEGFQVGRIIRLSVASVDAWMAPIQNGAS</sequence>
<reference evidence="2 3" key="1">
    <citation type="submission" date="2018-11" db="EMBL/GenBank/DDBJ databases">
        <title>Complete genome sequence of Nocardioides baekrokdamisoli strain KCTC 39748.</title>
        <authorList>
            <person name="Kang S.W."/>
            <person name="Lee K.C."/>
            <person name="Kim K.K."/>
            <person name="Kim J.S."/>
            <person name="Kim D.S."/>
            <person name="Ko S.H."/>
            <person name="Yang S.H."/>
            <person name="Shin Y.K."/>
            <person name="Lee J.S."/>
        </authorList>
    </citation>
    <scope>NUCLEOTIDE SEQUENCE [LARGE SCALE GENOMIC DNA]</scope>
    <source>
        <strain evidence="2 3">KCTC 39748</strain>
    </source>
</reference>
<dbReference type="Proteomes" id="UP000271573">
    <property type="component" value="Chromosome"/>
</dbReference>
<organism evidence="2 3">
    <name type="scientific">Nocardioides baekrokdamisoli</name>
    <dbReference type="NCBI Taxonomy" id="1804624"/>
    <lineage>
        <taxon>Bacteria</taxon>
        <taxon>Bacillati</taxon>
        <taxon>Actinomycetota</taxon>
        <taxon>Actinomycetes</taxon>
        <taxon>Propionibacteriales</taxon>
        <taxon>Nocardioidaceae</taxon>
        <taxon>Nocardioides</taxon>
    </lineage>
</organism>
<keyword evidence="3" id="KW-1185">Reference proteome</keyword>
<dbReference type="OrthoDB" id="4870800at2"/>
<accession>A0A3G9IF22</accession>
<dbReference type="Pfam" id="PF12728">
    <property type="entry name" value="HTH_17"/>
    <property type="match status" value="1"/>
</dbReference>
<dbReference type="AlphaFoldDB" id="A0A3G9IF22"/>
<evidence type="ECO:0000259" key="1">
    <source>
        <dbReference type="Pfam" id="PF12728"/>
    </source>
</evidence>
<dbReference type="EMBL" id="AP019307">
    <property type="protein sequence ID" value="BBH17537.1"/>
    <property type="molecule type" value="Genomic_DNA"/>
</dbReference>